<name>A0ABY0RLQ5_9PSED</name>
<gene>
    <name evidence="1" type="ORF">SAMN04490184_0104</name>
</gene>
<dbReference type="SUPFAM" id="SSF53822">
    <property type="entry name" value="Periplasmic binding protein-like I"/>
    <property type="match status" value="1"/>
</dbReference>
<reference evidence="1 2" key="1">
    <citation type="submission" date="2016-10" db="EMBL/GenBank/DDBJ databases">
        <authorList>
            <person name="Varghese N."/>
            <person name="Submissions S."/>
        </authorList>
    </citation>
    <scope>NUCLEOTIDE SEQUENCE [LARGE SCALE GENOMIC DNA]</scope>
    <source>
        <strain evidence="1 2">BS2774</strain>
    </source>
</reference>
<protein>
    <submittedName>
        <fullName evidence="1">Uncharacterized protein</fullName>
    </submittedName>
</protein>
<accession>A0ABY0RLQ5</accession>
<sequence length="186" mass="19982">MVTDDEQAGYLMLTGLLRLHGPVAAGQSIELLAFSGTKTAPAAQLCEQGLRRAWSSTSRCACVIWSMAMQAFQQSGRLLGKDVLFSAVNSSPAILQARLDGRLNTLVAGHSTLGGWAMVLINDDTKGVNIDAHGGRDRQEALFQLIDATQAQRLLGPLAPVDFRALSAVGKPASYRYPFSLQLLLR</sequence>
<dbReference type="Proteomes" id="UP000182654">
    <property type="component" value="Chromosome I"/>
</dbReference>
<proteinExistence type="predicted"/>
<evidence type="ECO:0000313" key="1">
    <source>
        <dbReference type="EMBL" id="SDO26207.1"/>
    </source>
</evidence>
<organism evidence="1 2">
    <name type="scientific">Pseudomonas extremorientalis</name>
    <dbReference type="NCBI Taxonomy" id="169669"/>
    <lineage>
        <taxon>Bacteria</taxon>
        <taxon>Pseudomonadati</taxon>
        <taxon>Pseudomonadota</taxon>
        <taxon>Gammaproteobacteria</taxon>
        <taxon>Pseudomonadales</taxon>
        <taxon>Pseudomonadaceae</taxon>
        <taxon>Pseudomonas</taxon>
    </lineage>
</organism>
<dbReference type="Gene3D" id="3.40.50.2300">
    <property type="match status" value="3"/>
</dbReference>
<dbReference type="InterPro" id="IPR028082">
    <property type="entry name" value="Peripla_BP_I"/>
</dbReference>
<evidence type="ECO:0000313" key="2">
    <source>
        <dbReference type="Proteomes" id="UP000182654"/>
    </source>
</evidence>
<keyword evidence="2" id="KW-1185">Reference proteome</keyword>
<dbReference type="EMBL" id="LT629708">
    <property type="protein sequence ID" value="SDO26207.1"/>
    <property type="molecule type" value="Genomic_DNA"/>
</dbReference>